<protein>
    <recommendedName>
        <fullName evidence="1">holo-[acyl-carrier-protein] synthase</fullName>
        <ecNumber evidence="1">2.7.8.7</ecNumber>
    </recommendedName>
</protein>
<evidence type="ECO:0000256" key="1">
    <source>
        <dbReference type="ARBA" id="ARBA00013172"/>
    </source>
</evidence>
<comment type="caution">
    <text evidence="5">The sequence shown here is derived from an EMBL/GenBank/DDBJ whole genome shotgun (WGS) entry which is preliminary data.</text>
</comment>
<dbReference type="GO" id="GO:0000287">
    <property type="term" value="F:magnesium ion binding"/>
    <property type="evidence" value="ECO:0007669"/>
    <property type="project" value="InterPro"/>
</dbReference>
<reference evidence="5 6" key="1">
    <citation type="journal article" date="2024" name="Nat. Commun.">
        <title>Phylogenomics reveals the evolutionary origins of lichenization in chlorophyte algae.</title>
        <authorList>
            <person name="Puginier C."/>
            <person name="Libourel C."/>
            <person name="Otte J."/>
            <person name="Skaloud P."/>
            <person name="Haon M."/>
            <person name="Grisel S."/>
            <person name="Petersen M."/>
            <person name="Berrin J.G."/>
            <person name="Delaux P.M."/>
            <person name="Dal Grande F."/>
            <person name="Keller J."/>
        </authorList>
    </citation>
    <scope>NUCLEOTIDE SEQUENCE [LARGE SCALE GENOMIC DNA]</scope>
    <source>
        <strain evidence="5 6">SAG 2145</strain>
    </source>
</reference>
<evidence type="ECO:0000259" key="4">
    <source>
        <dbReference type="Pfam" id="PF22624"/>
    </source>
</evidence>
<evidence type="ECO:0000259" key="3">
    <source>
        <dbReference type="Pfam" id="PF01648"/>
    </source>
</evidence>
<dbReference type="Pfam" id="PF01648">
    <property type="entry name" value="ACPS"/>
    <property type="match status" value="1"/>
</dbReference>
<dbReference type="InterPro" id="IPR008278">
    <property type="entry name" value="4-PPantetheinyl_Trfase_dom"/>
</dbReference>
<evidence type="ECO:0000256" key="2">
    <source>
        <dbReference type="ARBA" id="ARBA00022679"/>
    </source>
</evidence>
<feature type="domain" description="4'-phosphopantetheinyl transferase N-terminal" evidence="4">
    <location>
        <begin position="11"/>
        <end position="109"/>
    </location>
</feature>
<accession>A0AAW1SDN8</accession>
<dbReference type="PANTHER" id="PTHR12215">
    <property type="entry name" value="PHOSPHOPANTETHEINE TRANSFERASE"/>
    <property type="match status" value="1"/>
</dbReference>
<keyword evidence="2" id="KW-0808">Transferase</keyword>
<name>A0AAW1SDN8_9CHLO</name>
<dbReference type="Pfam" id="PF22624">
    <property type="entry name" value="AASDHPPT_N"/>
    <property type="match status" value="1"/>
</dbReference>
<dbReference type="SUPFAM" id="SSF56214">
    <property type="entry name" value="4'-phosphopantetheinyl transferase"/>
    <property type="match status" value="2"/>
</dbReference>
<dbReference type="Gene3D" id="3.90.470.20">
    <property type="entry name" value="4'-phosphopantetheinyl transferase domain"/>
    <property type="match status" value="2"/>
</dbReference>
<dbReference type="EMBL" id="JALJOS010000001">
    <property type="protein sequence ID" value="KAK9844590.1"/>
    <property type="molecule type" value="Genomic_DNA"/>
</dbReference>
<evidence type="ECO:0000313" key="6">
    <source>
        <dbReference type="Proteomes" id="UP001438707"/>
    </source>
</evidence>
<dbReference type="GO" id="GO:0005829">
    <property type="term" value="C:cytosol"/>
    <property type="evidence" value="ECO:0007669"/>
    <property type="project" value="TreeGrafter"/>
</dbReference>
<dbReference type="GO" id="GO:0019878">
    <property type="term" value="P:lysine biosynthetic process via aminoadipic acid"/>
    <property type="evidence" value="ECO:0007669"/>
    <property type="project" value="TreeGrafter"/>
</dbReference>
<feature type="domain" description="4'-phosphopantetheinyl transferase" evidence="3">
    <location>
        <begin position="113"/>
        <end position="230"/>
    </location>
</feature>
<dbReference type="GO" id="GO:0008897">
    <property type="term" value="F:holo-[acyl-carrier-protein] synthase activity"/>
    <property type="evidence" value="ECO:0007669"/>
    <property type="project" value="UniProtKB-EC"/>
</dbReference>
<dbReference type="InterPro" id="IPR055066">
    <property type="entry name" value="AASDHPPT_N"/>
</dbReference>
<evidence type="ECO:0000313" key="5">
    <source>
        <dbReference type="EMBL" id="KAK9844590.1"/>
    </source>
</evidence>
<organism evidence="5 6">
    <name type="scientific">Apatococcus lobatus</name>
    <dbReference type="NCBI Taxonomy" id="904363"/>
    <lineage>
        <taxon>Eukaryota</taxon>
        <taxon>Viridiplantae</taxon>
        <taxon>Chlorophyta</taxon>
        <taxon>core chlorophytes</taxon>
        <taxon>Trebouxiophyceae</taxon>
        <taxon>Chlorellales</taxon>
        <taxon>Chlorellaceae</taxon>
        <taxon>Apatococcus</taxon>
    </lineage>
</organism>
<dbReference type="AlphaFoldDB" id="A0AAW1SDN8"/>
<proteinExistence type="predicted"/>
<dbReference type="InterPro" id="IPR037143">
    <property type="entry name" value="4-PPantetheinyl_Trfase_dom_sf"/>
</dbReference>
<dbReference type="Proteomes" id="UP001438707">
    <property type="component" value="Unassembled WGS sequence"/>
</dbReference>
<keyword evidence="6" id="KW-1185">Reference proteome</keyword>
<dbReference type="EC" id="2.7.8.7" evidence="1"/>
<dbReference type="InterPro" id="IPR050559">
    <property type="entry name" value="P-Pant_transferase_sf"/>
</dbReference>
<sequence length="295" mass="33409">MTFRWAVNIGRWHPEEAEIDFLLTLIPEPERKDVRAFKFLDDQKRALCSRLLQRQCTCQALRISWQAVSLKRTRGRKPFAAVQGSRSACPNFNFNVSHEGHYVVLAAEPLCVCGIDVAAPQHTRTVGRKLAMTDLRQAFDKQLTSQEWHTVESVGPDEKQLERMFRRLWSLKEAFSKARGDGVGYDFGQVNFSFPHGPWESHCSAQISGIPADRWRFSSQELGDSHWVSVARGPLDAIVDAWGEFTGTMQKPHLEEAQLQEALDQPCPPFELLSISNLVPAERLQDYEAAGGDLM</sequence>
<dbReference type="PANTHER" id="PTHR12215:SF10">
    <property type="entry name" value="L-AMINOADIPATE-SEMIALDEHYDE DEHYDROGENASE-PHOSPHOPANTETHEINYL TRANSFERASE"/>
    <property type="match status" value="1"/>
</dbReference>
<gene>
    <name evidence="5" type="ORF">WJX74_004382</name>
</gene>